<evidence type="ECO:0000259" key="8">
    <source>
        <dbReference type="PROSITE" id="PS51192"/>
    </source>
</evidence>
<protein>
    <recommendedName>
        <fullName evidence="1">RNA helicase</fullName>
        <ecNumber evidence="1">3.6.4.13</ecNumber>
    </recommendedName>
</protein>
<feature type="domain" description="Helicase ATP-binding" evidence="8">
    <location>
        <begin position="233"/>
        <end position="516"/>
    </location>
</feature>
<dbReference type="CDD" id="cd18787">
    <property type="entry name" value="SF2_C_DEAD"/>
    <property type="match status" value="1"/>
</dbReference>
<feature type="compositionally biased region" description="Basic residues" evidence="7">
    <location>
        <begin position="837"/>
        <end position="852"/>
    </location>
</feature>
<evidence type="ECO:0000259" key="9">
    <source>
        <dbReference type="PROSITE" id="PS51194"/>
    </source>
</evidence>
<dbReference type="CDD" id="cd17946">
    <property type="entry name" value="DEADc_DDX24"/>
    <property type="match status" value="1"/>
</dbReference>
<dbReference type="Gene3D" id="3.40.50.300">
    <property type="entry name" value="P-loop containing nucleotide triphosphate hydrolases"/>
    <property type="match status" value="3"/>
</dbReference>
<sequence>MASKKKEKVKARVQTRGEWKSVKLDHWDDNEEFGDLAGLEVLEDYDIFTTSKKKKTLKKKTRTSKSDHNALAVPDIIDEGDTNNERVKKRKKSKKKKLSNSDSNDCSSPDVVERLLTKSKLKNKKNISRSSTEEITTSKPETQNIKAKHLTKNLKDNAVDPSVKRKAKQITKAKPEKKKAKESQIGMTRNSSKDNQECDMASWKDLFVPAPVLEALREQGFSSPTHIQALALPSAIRDRMDIVGAAETGSGKTLAFGIPIIQRILSQNSTRLNSRNKFTGNDTTSGKADSQKMAALPNEAEDQQSVLQEDSGNESEEMEDLPALEVDGLGCVGFTKDIDCEVEPRGKPIPIPDVTGLDAMLQQPKAPSRHSPRKMQALILTPTRELAVQVKNHLTIAARHTDIKVAAVIGGISLEKQARLLRQEPEIVVATPGRLWELHRQGTAYLSTMKDIQFLVVDEADRMIEKGHFAELASILELINENEEAKKQRQTFVFSATLTLIHLGPNRVMKKKKKPLTDVTQKLEHLVRQIGIKEKHKVIDLSTKTGTAERIHETRINCSLAEKDMYMYYFLLKYPGRTLVFANSISCIRRLAPIFTLLQRSVKALHGSMQQRQRLKNLEAFQKDENGLLMATDVAARGLDIPNVKHVIHYQVAKTSESYIHRSGRTARAAQEGVSVTLICPDEVQYYRRLCRTLNRVEDLPAFPIDRQYLPAIKERLQMALELDKLEHGLRKETSRVEWFQKAAEEMDIDLDEDLIRHGSDYGQEARVRKQIKAAHRQLAAMLRTPVFPRQYSMAYPTMAGSLQLPRLTGTSALSVVKEEREKHIELKRNLKASSDKRKRKFKNFTKRKKQKKDALNSGAEPGEDGIN</sequence>
<evidence type="ECO:0000313" key="12">
    <source>
        <dbReference type="RefSeq" id="XP_014676760.1"/>
    </source>
</evidence>
<dbReference type="PROSITE" id="PS51195">
    <property type="entry name" value="Q_MOTIF"/>
    <property type="match status" value="1"/>
</dbReference>
<name>A0ABM1EX39_PRICU</name>
<evidence type="ECO:0000256" key="3">
    <source>
        <dbReference type="ARBA" id="ARBA00022801"/>
    </source>
</evidence>
<feature type="region of interest" description="Disordered" evidence="7">
    <location>
        <begin position="160"/>
        <end position="196"/>
    </location>
</feature>
<feature type="compositionally biased region" description="Basic residues" evidence="7">
    <location>
        <begin position="117"/>
        <end position="127"/>
    </location>
</feature>
<feature type="domain" description="Helicase C-terminal" evidence="9">
    <location>
        <begin position="564"/>
        <end position="711"/>
    </location>
</feature>
<evidence type="ECO:0000256" key="6">
    <source>
        <dbReference type="PROSITE-ProRule" id="PRU00552"/>
    </source>
</evidence>
<dbReference type="InterPro" id="IPR014014">
    <property type="entry name" value="RNA_helicase_DEAD_Q_motif"/>
</dbReference>
<dbReference type="EC" id="3.6.4.13" evidence="1"/>
<feature type="compositionally biased region" description="Basic residues" evidence="7">
    <location>
        <begin position="87"/>
        <end position="98"/>
    </location>
</feature>
<evidence type="ECO:0000256" key="4">
    <source>
        <dbReference type="ARBA" id="ARBA00022806"/>
    </source>
</evidence>
<feature type="short sequence motif" description="Q motif" evidence="6">
    <location>
        <begin position="201"/>
        <end position="229"/>
    </location>
</feature>
<dbReference type="Pfam" id="PF00271">
    <property type="entry name" value="Helicase_C"/>
    <property type="match status" value="1"/>
</dbReference>
<dbReference type="PROSITE" id="PS00039">
    <property type="entry name" value="DEAD_ATP_HELICASE"/>
    <property type="match status" value="1"/>
</dbReference>
<dbReference type="PANTHER" id="PTHR47959:SF1">
    <property type="entry name" value="ATP-DEPENDENT RNA HELICASE DBPA"/>
    <property type="match status" value="1"/>
</dbReference>
<organism evidence="11 12">
    <name type="scientific">Priapulus caudatus</name>
    <name type="common">Priapulid worm</name>
    <dbReference type="NCBI Taxonomy" id="37621"/>
    <lineage>
        <taxon>Eukaryota</taxon>
        <taxon>Metazoa</taxon>
        <taxon>Ecdysozoa</taxon>
        <taxon>Scalidophora</taxon>
        <taxon>Priapulida</taxon>
        <taxon>Priapulimorpha</taxon>
        <taxon>Priapulimorphida</taxon>
        <taxon>Priapulidae</taxon>
        <taxon>Priapulus</taxon>
    </lineage>
</organism>
<evidence type="ECO:0000256" key="1">
    <source>
        <dbReference type="ARBA" id="ARBA00012552"/>
    </source>
</evidence>
<feature type="compositionally biased region" description="Basic residues" evidence="7">
    <location>
        <begin position="164"/>
        <end position="180"/>
    </location>
</feature>
<evidence type="ECO:0000256" key="5">
    <source>
        <dbReference type="ARBA" id="ARBA00022840"/>
    </source>
</evidence>
<feature type="compositionally biased region" description="Low complexity" evidence="7">
    <location>
        <begin position="128"/>
        <end position="138"/>
    </location>
</feature>
<evidence type="ECO:0000259" key="10">
    <source>
        <dbReference type="PROSITE" id="PS51195"/>
    </source>
</evidence>
<keyword evidence="5" id="KW-0067">ATP-binding</keyword>
<dbReference type="RefSeq" id="XP_014676760.1">
    <property type="nucleotide sequence ID" value="XM_014821274.1"/>
</dbReference>
<evidence type="ECO:0000256" key="2">
    <source>
        <dbReference type="ARBA" id="ARBA00022741"/>
    </source>
</evidence>
<feature type="region of interest" description="Disordered" evidence="7">
    <location>
        <begin position="52"/>
        <end position="143"/>
    </location>
</feature>
<feature type="compositionally biased region" description="Basic residues" evidence="7">
    <location>
        <begin position="52"/>
        <end position="63"/>
    </location>
</feature>
<evidence type="ECO:0000256" key="7">
    <source>
        <dbReference type="SAM" id="MobiDB-lite"/>
    </source>
</evidence>
<dbReference type="InterPro" id="IPR001650">
    <property type="entry name" value="Helicase_C-like"/>
</dbReference>
<keyword evidence="3" id="KW-0378">Hydrolase</keyword>
<dbReference type="InterPro" id="IPR000629">
    <property type="entry name" value="RNA-helicase_DEAD-box_CS"/>
</dbReference>
<keyword evidence="4" id="KW-0347">Helicase</keyword>
<dbReference type="SMART" id="SM00487">
    <property type="entry name" value="DEXDc"/>
    <property type="match status" value="1"/>
</dbReference>
<feature type="compositionally biased region" description="Polar residues" evidence="7">
    <location>
        <begin position="272"/>
        <end position="288"/>
    </location>
</feature>
<reference evidence="12" key="1">
    <citation type="submission" date="2025-08" db="UniProtKB">
        <authorList>
            <consortium name="RefSeq"/>
        </authorList>
    </citation>
    <scope>IDENTIFICATION</scope>
</reference>
<accession>A0ABM1EX39</accession>
<dbReference type="InterPro" id="IPR050079">
    <property type="entry name" value="DEAD_box_RNA_helicase"/>
</dbReference>
<dbReference type="InterPro" id="IPR027417">
    <property type="entry name" value="P-loop_NTPase"/>
</dbReference>
<dbReference type="PROSITE" id="PS51194">
    <property type="entry name" value="HELICASE_CTER"/>
    <property type="match status" value="1"/>
</dbReference>
<dbReference type="SUPFAM" id="SSF52540">
    <property type="entry name" value="P-loop containing nucleoside triphosphate hydrolases"/>
    <property type="match status" value="2"/>
</dbReference>
<dbReference type="InterPro" id="IPR011545">
    <property type="entry name" value="DEAD/DEAH_box_helicase_dom"/>
</dbReference>
<evidence type="ECO:0000313" key="11">
    <source>
        <dbReference type="Proteomes" id="UP000695022"/>
    </source>
</evidence>
<dbReference type="PANTHER" id="PTHR47959">
    <property type="entry name" value="ATP-DEPENDENT RNA HELICASE RHLE-RELATED"/>
    <property type="match status" value="1"/>
</dbReference>
<dbReference type="InterPro" id="IPR014001">
    <property type="entry name" value="Helicase_ATP-bd"/>
</dbReference>
<dbReference type="GeneID" id="106816649"/>
<dbReference type="SMART" id="SM00490">
    <property type="entry name" value="HELICc"/>
    <property type="match status" value="1"/>
</dbReference>
<feature type="region of interest" description="Disordered" evidence="7">
    <location>
        <begin position="828"/>
        <end position="868"/>
    </location>
</feature>
<keyword evidence="2" id="KW-0547">Nucleotide-binding</keyword>
<gene>
    <name evidence="12" type="primary">LOC106816649</name>
</gene>
<dbReference type="Proteomes" id="UP000695022">
    <property type="component" value="Unplaced"/>
</dbReference>
<dbReference type="PROSITE" id="PS51192">
    <property type="entry name" value="HELICASE_ATP_BIND_1"/>
    <property type="match status" value="1"/>
</dbReference>
<dbReference type="Pfam" id="PF00270">
    <property type="entry name" value="DEAD"/>
    <property type="match status" value="1"/>
</dbReference>
<feature type="region of interest" description="Disordered" evidence="7">
    <location>
        <begin position="272"/>
        <end position="319"/>
    </location>
</feature>
<keyword evidence="11" id="KW-1185">Reference proteome</keyword>
<proteinExistence type="predicted"/>
<feature type="domain" description="DEAD-box RNA helicase Q" evidence="10">
    <location>
        <begin position="201"/>
        <end position="229"/>
    </location>
</feature>